<organism evidence="3">
    <name type="scientific">Camponotus floridanus</name>
    <name type="common">Florida carpenter ant</name>
    <dbReference type="NCBI Taxonomy" id="104421"/>
    <lineage>
        <taxon>Eukaryota</taxon>
        <taxon>Metazoa</taxon>
        <taxon>Ecdysozoa</taxon>
        <taxon>Arthropoda</taxon>
        <taxon>Hexapoda</taxon>
        <taxon>Insecta</taxon>
        <taxon>Pterygota</taxon>
        <taxon>Neoptera</taxon>
        <taxon>Endopterygota</taxon>
        <taxon>Hymenoptera</taxon>
        <taxon>Apocrita</taxon>
        <taxon>Aculeata</taxon>
        <taxon>Formicoidea</taxon>
        <taxon>Formicidae</taxon>
        <taxon>Formicinae</taxon>
        <taxon>Camponotus</taxon>
    </lineage>
</organism>
<feature type="non-terminal residue" evidence="2">
    <location>
        <position position="112"/>
    </location>
</feature>
<feature type="domain" description="Retrotransposon gag" evidence="1">
    <location>
        <begin position="56"/>
        <end position="112"/>
    </location>
</feature>
<accession>E2A3U1</accession>
<dbReference type="AlphaFoldDB" id="E2A3U1"/>
<dbReference type="Proteomes" id="UP000000311">
    <property type="component" value="Unassembled WGS sequence"/>
</dbReference>
<protein>
    <recommendedName>
        <fullName evidence="1">Retrotransposon gag domain-containing protein</fullName>
    </recommendedName>
</protein>
<evidence type="ECO:0000313" key="2">
    <source>
        <dbReference type="EMBL" id="EFN71899.1"/>
    </source>
</evidence>
<proteinExistence type="predicted"/>
<dbReference type="OrthoDB" id="7552747at2759"/>
<dbReference type="InParanoid" id="E2A3U1"/>
<evidence type="ECO:0000313" key="3">
    <source>
        <dbReference type="Proteomes" id="UP000000311"/>
    </source>
</evidence>
<dbReference type="EMBL" id="GL436486">
    <property type="protein sequence ID" value="EFN71899.1"/>
    <property type="molecule type" value="Genomic_DNA"/>
</dbReference>
<name>E2A3U1_CAMFO</name>
<evidence type="ECO:0000259" key="1">
    <source>
        <dbReference type="Pfam" id="PF03732"/>
    </source>
</evidence>
<sequence length="112" mass="13334">PSTPEPPVEDSAPNLNQIRKWGLHFDGKDPFSLLERVEELSTAYGYDGSRLLTGLPVLLRGDALLWYRNCRASWNTWEQFCEELKDQYLPRRYQHQLRREIQRQKQQPNETF</sequence>
<dbReference type="InterPro" id="IPR005162">
    <property type="entry name" value="Retrotrans_gag_dom"/>
</dbReference>
<keyword evidence="3" id="KW-1185">Reference proteome</keyword>
<reference evidence="2 3" key="1">
    <citation type="journal article" date="2010" name="Science">
        <title>Genomic comparison of the ants Camponotus floridanus and Harpegnathos saltator.</title>
        <authorList>
            <person name="Bonasio R."/>
            <person name="Zhang G."/>
            <person name="Ye C."/>
            <person name="Mutti N.S."/>
            <person name="Fang X."/>
            <person name="Qin N."/>
            <person name="Donahue G."/>
            <person name="Yang P."/>
            <person name="Li Q."/>
            <person name="Li C."/>
            <person name="Zhang P."/>
            <person name="Huang Z."/>
            <person name="Berger S.L."/>
            <person name="Reinberg D."/>
            <person name="Wang J."/>
            <person name="Liebig J."/>
        </authorList>
    </citation>
    <scope>NUCLEOTIDE SEQUENCE [LARGE SCALE GENOMIC DNA]</scope>
    <source>
        <strain evidence="3">C129</strain>
    </source>
</reference>
<feature type="non-terminal residue" evidence="2">
    <location>
        <position position="1"/>
    </location>
</feature>
<dbReference type="Pfam" id="PF03732">
    <property type="entry name" value="Retrotrans_gag"/>
    <property type="match status" value="1"/>
</dbReference>
<dbReference type="OMA" id="SSCARYR"/>
<gene>
    <name evidence="2" type="ORF">EAG_15094</name>
</gene>